<dbReference type="PANTHER" id="PTHR11552">
    <property type="entry name" value="GLUCOSE-METHANOL-CHOLINE GMC OXIDOREDUCTASE"/>
    <property type="match status" value="1"/>
</dbReference>
<dbReference type="Gene3D" id="3.30.560.10">
    <property type="entry name" value="Glucose Oxidase, domain 3"/>
    <property type="match status" value="1"/>
</dbReference>
<evidence type="ECO:0000256" key="7">
    <source>
        <dbReference type="PIRSR" id="PIRSR000137-2"/>
    </source>
</evidence>
<evidence type="ECO:0000313" key="12">
    <source>
        <dbReference type="Proteomes" id="UP000078544"/>
    </source>
</evidence>
<dbReference type="Pfam" id="PF00732">
    <property type="entry name" value="GMC_oxred_N"/>
    <property type="match status" value="1"/>
</dbReference>
<dbReference type="InterPro" id="IPR000172">
    <property type="entry name" value="GMC_OxRdtase_N"/>
</dbReference>
<keyword evidence="4 7" id="KW-0274">FAD</keyword>
<evidence type="ECO:0000256" key="1">
    <source>
        <dbReference type="ARBA" id="ARBA00001974"/>
    </source>
</evidence>
<dbReference type="PANTHER" id="PTHR11552:SF201">
    <property type="entry name" value="GLUCOSE-METHANOL-CHOLINE OXIDOREDUCTASE N-TERMINAL DOMAIN-CONTAINING PROTEIN"/>
    <property type="match status" value="1"/>
</dbReference>
<dbReference type="PIRSF" id="PIRSF000137">
    <property type="entry name" value="Alcohol_oxidase"/>
    <property type="match status" value="1"/>
</dbReference>
<name>A0A167W7N1_9HYPO</name>
<proteinExistence type="inferred from homology"/>
<dbReference type="PROSITE" id="PS00624">
    <property type="entry name" value="GMC_OXRED_2"/>
    <property type="match status" value="1"/>
</dbReference>
<dbReference type="InterPro" id="IPR007867">
    <property type="entry name" value="GMC_OxRtase_C"/>
</dbReference>
<dbReference type="Proteomes" id="UP000078544">
    <property type="component" value="Unassembled WGS sequence"/>
</dbReference>
<gene>
    <name evidence="11" type="ORF">AAL_08053</name>
</gene>
<comment type="similarity">
    <text evidence="2 8">Belongs to the GMC oxidoreductase family.</text>
</comment>
<dbReference type="InterPro" id="IPR012132">
    <property type="entry name" value="GMC_OxRdtase"/>
</dbReference>
<dbReference type="OrthoDB" id="269227at2759"/>
<keyword evidence="3 8" id="KW-0285">Flavoprotein</keyword>
<dbReference type="PROSITE" id="PS00623">
    <property type="entry name" value="GMC_OXRED_1"/>
    <property type="match status" value="1"/>
</dbReference>
<feature type="binding site" evidence="7">
    <location>
        <begin position="552"/>
        <end position="553"/>
    </location>
    <ligand>
        <name>FAD</name>
        <dbReference type="ChEBI" id="CHEBI:57692"/>
    </ligand>
</feature>
<feature type="active site" description="Proton donor" evidence="6">
    <location>
        <position position="553"/>
    </location>
</feature>
<dbReference type="InterPro" id="IPR036188">
    <property type="entry name" value="FAD/NAD-bd_sf"/>
</dbReference>
<protein>
    <submittedName>
        <fullName evidence="11">Glucose-methanol-choline oxidoreductase</fullName>
    </submittedName>
</protein>
<evidence type="ECO:0000256" key="8">
    <source>
        <dbReference type="RuleBase" id="RU003968"/>
    </source>
</evidence>
<evidence type="ECO:0000256" key="3">
    <source>
        <dbReference type="ARBA" id="ARBA00022630"/>
    </source>
</evidence>
<comment type="cofactor">
    <cofactor evidence="1 7">
        <name>FAD</name>
        <dbReference type="ChEBI" id="CHEBI:57692"/>
    </cofactor>
</comment>
<keyword evidence="12" id="KW-1185">Reference proteome</keyword>
<dbReference type="SUPFAM" id="SSF51905">
    <property type="entry name" value="FAD/NAD(P)-binding domain"/>
    <property type="match status" value="1"/>
</dbReference>
<dbReference type="GO" id="GO:0050660">
    <property type="term" value="F:flavin adenine dinucleotide binding"/>
    <property type="evidence" value="ECO:0007669"/>
    <property type="project" value="InterPro"/>
</dbReference>
<dbReference type="STRING" id="1081109.A0A167W7N1"/>
<feature type="binding site" evidence="7">
    <location>
        <position position="103"/>
    </location>
    <ligand>
        <name>FAD</name>
        <dbReference type="ChEBI" id="CHEBI:57692"/>
    </ligand>
</feature>
<evidence type="ECO:0000256" key="2">
    <source>
        <dbReference type="ARBA" id="ARBA00010790"/>
    </source>
</evidence>
<evidence type="ECO:0000256" key="6">
    <source>
        <dbReference type="PIRSR" id="PIRSR000137-1"/>
    </source>
</evidence>
<feature type="binding site" evidence="7">
    <location>
        <position position="246"/>
    </location>
    <ligand>
        <name>FAD</name>
        <dbReference type="ChEBI" id="CHEBI:57692"/>
    </ligand>
</feature>
<keyword evidence="5" id="KW-0560">Oxidoreductase</keyword>
<dbReference type="AlphaFoldDB" id="A0A167W7N1"/>
<organism evidence="11 12">
    <name type="scientific">Moelleriella libera RCEF 2490</name>
    <dbReference type="NCBI Taxonomy" id="1081109"/>
    <lineage>
        <taxon>Eukaryota</taxon>
        <taxon>Fungi</taxon>
        <taxon>Dikarya</taxon>
        <taxon>Ascomycota</taxon>
        <taxon>Pezizomycotina</taxon>
        <taxon>Sordariomycetes</taxon>
        <taxon>Hypocreomycetidae</taxon>
        <taxon>Hypocreales</taxon>
        <taxon>Clavicipitaceae</taxon>
        <taxon>Moelleriella</taxon>
    </lineage>
</organism>
<comment type="caution">
    <text evidence="11">The sequence shown here is derived from an EMBL/GenBank/DDBJ whole genome shotgun (WGS) entry which is preliminary data.</text>
</comment>
<accession>A0A167W7N1</accession>
<evidence type="ECO:0000259" key="10">
    <source>
        <dbReference type="PROSITE" id="PS00624"/>
    </source>
</evidence>
<dbReference type="EMBL" id="AZGY01000029">
    <property type="protein sequence ID" value="KZZ88495.1"/>
    <property type="molecule type" value="Genomic_DNA"/>
</dbReference>
<dbReference type="SUPFAM" id="SSF54373">
    <property type="entry name" value="FAD-linked reductases, C-terminal domain"/>
    <property type="match status" value="1"/>
</dbReference>
<feature type="binding site" evidence="7">
    <location>
        <position position="99"/>
    </location>
    <ligand>
        <name>FAD</name>
        <dbReference type="ChEBI" id="CHEBI:57692"/>
    </ligand>
</feature>
<dbReference type="Pfam" id="PF05199">
    <property type="entry name" value="GMC_oxred_C"/>
    <property type="match status" value="1"/>
</dbReference>
<dbReference type="Gene3D" id="3.50.50.60">
    <property type="entry name" value="FAD/NAD(P)-binding domain"/>
    <property type="match status" value="1"/>
</dbReference>
<dbReference type="GO" id="GO:0016614">
    <property type="term" value="F:oxidoreductase activity, acting on CH-OH group of donors"/>
    <property type="evidence" value="ECO:0007669"/>
    <property type="project" value="InterPro"/>
</dbReference>
<evidence type="ECO:0000259" key="9">
    <source>
        <dbReference type="PROSITE" id="PS00623"/>
    </source>
</evidence>
<evidence type="ECO:0000313" key="11">
    <source>
        <dbReference type="EMBL" id="KZZ88495.1"/>
    </source>
</evidence>
<feature type="domain" description="Glucose-methanol-choline oxidoreductase N-terminal" evidence="9">
    <location>
        <begin position="97"/>
        <end position="120"/>
    </location>
</feature>
<reference evidence="11 12" key="1">
    <citation type="journal article" date="2016" name="Genome Biol. Evol.">
        <title>Divergent and convergent evolution of fungal pathogenicity.</title>
        <authorList>
            <person name="Shang Y."/>
            <person name="Xiao G."/>
            <person name="Zheng P."/>
            <person name="Cen K."/>
            <person name="Zhan S."/>
            <person name="Wang C."/>
        </authorList>
    </citation>
    <scope>NUCLEOTIDE SEQUENCE [LARGE SCALE GENOMIC DNA]</scope>
    <source>
        <strain evidence="11 12">RCEF 2490</strain>
    </source>
</reference>
<feature type="active site" description="Proton acceptor" evidence="6">
    <location>
        <position position="598"/>
    </location>
</feature>
<sequence>MPSPVKLCPSADAFLRNSFDYVIIGGGTAGLAVAARLAENASLTVGVIEAGGIATDDDESVDIPAFYGRSLGGPLDWAFRTEPQEGLGGRSLPWPRGRVLGGTSALNFMTWVRGSQRDYDDWTALGNEGWSWNELLPYFKRTETFHIPDQSVREEYLALHDTGALGTSGPIHVSYASDYSASHRLWHATLNQLGVETNAAHLAGSNVGVWTNLNSVNPGPASRSFSTEYLAAGQAANLHVLTEATVRNVVLEESGVARDSEYVATGVRFRHGNREYVVPVRREVILSAGTVSSPRILEMSGVGNAEILSAAGIPIKVNSPMVGENLQDHIMVAMIFEVDPSLSNPDDLLADEAMAAAAREQHRREQRGPLTILPCALAYLPFAQAVGADALAHVHSKAVAASSSSSSSSSAHDPPKGALLRKRLDGTATLGQIEYIFDLGNWSTTFTGEPGKKYGTLLQILQHPFSVGSIHVRAGDCAGEEPGLAIDPAYFAGAHGQLDAALMAECIHFGQKIASTRPLAQIIRAAVNPTPEVVSDDDQLRDWIQKHTTTDWHPVGTCGMGGRAGIRGGVVDSRLRVYGVGGLRVVDASIMPLQISAHLQATVYAIAEKAAHMILEDAHSR</sequence>
<feature type="domain" description="Glucose-methanol-choline oxidoreductase N-terminal" evidence="10">
    <location>
        <begin position="289"/>
        <end position="303"/>
    </location>
</feature>
<evidence type="ECO:0000256" key="4">
    <source>
        <dbReference type="ARBA" id="ARBA00022827"/>
    </source>
</evidence>
<evidence type="ECO:0000256" key="5">
    <source>
        <dbReference type="ARBA" id="ARBA00023002"/>
    </source>
</evidence>